<organism evidence="1 2">
    <name type="scientific">Flavobacterium cupriresistens</name>
    <dbReference type="NCBI Taxonomy" id="2893885"/>
    <lineage>
        <taxon>Bacteria</taxon>
        <taxon>Pseudomonadati</taxon>
        <taxon>Bacteroidota</taxon>
        <taxon>Flavobacteriia</taxon>
        <taxon>Flavobacteriales</taxon>
        <taxon>Flavobacteriaceae</taxon>
        <taxon>Flavobacterium</taxon>
    </lineage>
</organism>
<dbReference type="RefSeq" id="WP_230004212.1">
    <property type="nucleotide sequence ID" value="NZ_CP087134.1"/>
</dbReference>
<dbReference type="Proteomes" id="UP001273350">
    <property type="component" value="Unassembled WGS sequence"/>
</dbReference>
<comment type="caution">
    <text evidence="1">The sequence shown here is derived from an EMBL/GenBank/DDBJ whole genome shotgun (WGS) entry which is preliminary data.</text>
</comment>
<evidence type="ECO:0000313" key="2">
    <source>
        <dbReference type="Proteomes" id="UP001273350"/>
    </source>
</evidence>
<dbReference type="EMBL" id="JAWXVI010000007">
    <property type="protein sequence ID" value="MDX6190592.1"/>
    <property type="molecule type" value="Genomic_DNA"/>
</dbReference>
<proteinExistence type="predicted"/>
<gene>
    <name evidence="1" type="ORF">SGQ83_14615</name>
</gene>
<evidence type="ECO:0000313" key="1">
    <source>
        <dbReference type="EMBL" id="MDX6190592.1"/>
    </source>
</evidence>
<accession>A0ABU4RDD4</accession>
<sequence>MQTENKTTADQDNVMRSLSKFLSDICFEGEFRKQPEYLTEIFEYILETKMGDNFDLRTKMMSCIKTSKMLVKVLEPFSDDEIEKACAEIRG</sequence>
<keyword evidence="2" id="KW-1185">Reference proteome</keyword>
<name>A0ABU4RDD4_9FLAO</name>
<reference evidence="1 2" key="1">
    <citation type="submission" date="2023-11" db="EMBL/GenBank/DDBJ databases">
        <title>Unpublished Manusciprt.</title>
        <authorList>
            <person name="Saticioglu I.B."/>
            <person name="Ay H."/>
            <person name="Ajmi N."/>
            <person name="Altun S."/>
            <person name="Duman M."/>
        </authorList>
    </citation>
    <scope>NUCLEOTIDE SEQUENCE [LARGE SCALE GENOMIC DNA]</scope>
    <source>
        <strain evidence="1 2">Fl-318</strain>
    </source>
</reference>
<protein>
    <submittedName>
        <fullName evidence="1">Uncharacterized protein</fullName>
    </submittedName>
</protein>